<dbReference type="SUPFAM" id="SSF48452">
    <property type="entry name" value="TPR-like"/>
    <property type="match status" value="2"/>
</dbReference>
<dbReference type="Gene3D" id="1.25.40.10">
    <property type="entry name" value="Tetratricopeptide repeat domain"/>
    <property type="match status" value="2"/>
</dbReference>
<dbReference type="InterPro" id="IPR036890">
    <property type="entry name" value="HATPase_C_sf"/>
</dbReference>
<evidence type="ECO:0000256" key="7">
    <source>
        <dbReference type="PROSITE-ProRule" id="PRU00339"/>
    </source>
</evidence>
<keyword evidence="3" id="KW-0597">Phosphoprotein</keyword>
<evidence type="ECO:0000256" key="1">
    <source>
        <dbReference type="ARBA" id="ARBA00000085"/>
    </source>
</evidence>
<dbReference type="Pfam" id="PF13424">
    <property type="entry name" value="TPR_12"/>
    <property type="match status" value="2"/>
</dbReference>
<name>A0A401U6C0_9BACT</name>
<organism evidence="10 11">
    <name type="scientific">Chryseotalea sanaruensis</name>
    <dbReference type="NCBI Taxonomy" id="2482724"/>
    <lineage>
        <taxon>Bacteria</taxon>
        <taxon>Pseudomonadati</taxon>
        <taxon>Bacteroidota</taxon>
        <taxon>Cytophagia</taxon>
        <taxon>Cytophagales</taxon>
        <taxon>Chryseotaleaceae</taxon>
        <taxon>Chryseotalea</taxon>
    </lineage>
</organism>
<proteinExistence type="predicted"/>
<evidence type="ECO:0000313" key="11">
    <source>
        <dbReference type="Proteomes" id="UP000288227"/>
    </source>
</evidence>
<dbReference type="PROSITE" id="PS50293">
    <property type="entry name" value="TPR_REGION"/>
    <property type="match status" value="2"/>
</dbReference>
<evidence type="ECO:0000256" key="6">
    <source>
        <dbReference type="ARBA" id="ARBA00023012"/>
    </source>
</evidence>
<sequence length="678" mass="76541">MHKFLPVLILLVITSFNLFAQNLEIDSLLRANIPEKEKVDALNQTAFQYLSYDSINTAKYANQAISLAEKIKYTEGVADAYYAIGWVTMVFGHNTEALDIFSKVLNISVASTYLKGQANAHNGLGDANRNMGNYTESLDHHLQALKLRESFGDKNRVASSLNNIGIIYYAQKEYSKALEYYTKGLELRIESGDQRQIAVSYNNIGIVYVAQQDFQKALDYYKKCLEINLAIGNKADVARNYHNIGVVYVDHIKDYNLGQEYYFKALSVYQELGDKGSMTYPLIGIGLAYIMTDDLINARKYILEGIKLSEEAKLLSNLNEGLKGLALIEEKAGNYKAAYLAHVRYKELSDRLINEEQTRELDLKEAEFKFQIERDSIEMEKVAILDELKRERIVQYTSFGGVAILLTLLVILYQFYKVKKKSNLALIAKNEEIKSHRDELVKLNNAKTRFFSIISHDLRSPVNTFFGMFELISLHLHQKYQAHDDRELNDMIGLLKKAGNQLTTLLNNLITWALKEEGMMPYNPQVLNIHECLKENLTFIELQALSKHIQVELKADVNITAWADRNSFMTILRNLTSNALKFTPSGGTIILSAEKISDLVAIKIQDSGVGIPENKLTEIFEVNENKTTRGTEGEKGTGLGLNLVYDFVKLNKGDISVESTPGKGTTFAIELPTITSSI</sequence>
<feature type="repeat" description="TPR" evidence="7">
    <location>
        <begin position="118"/>
        <end position="151"/>
    </location>
</feature>
<keyword evidence="6" id="KW-0902">Two-component regulatory system</keyword>
<dbReference type="SMART" id="SM00028">
    <property type="entry name" value="TPR"/>
    <property type="match status" value="5"/>
</dbReference>
<keyword evidence="5" id="KW-0418">Kinase</keyword>
<reference evidence="10 11" key="1">
    <citation type="submission" date="2018-11" db="EMBL/GenBank/DDBJ databases">
        <title>Chryseotalea sanarue gen. nov., sp., nov., a member of the family Cytophagaceae, isolated from a brackish lake in Hamamatsu Japan.</title>
        <authorList>
            <person name="Maejima Y."/>
            <person name="Iino T."/>
            <person name="Muraguchi Y."/>
            <person name="Fukuda K."/>
            <person name="Ohkuma M."/>
            <person name="Moriuchi R."/>
            <person name="Dohra H."/>
            <person name="Kimbara K."/>
            <person name="Shintani M."/>
        </authorList>
    </citation>
    <scope>NUCLEOTIDE SEQUENCE [LARGE SCALE GENOMIC DNA]</scope>
    <source>
        <strain evidence="10 11">Ys</strain>
    </source>
</reference>
<dbReference type="PROSITE" id="PS50109">
    <property type="entry name" value="HIS_KIN"/>
    <property type="match status" value="1"/>
</dbReference>
<dbReference type="InterPro" id="IPR036097">
    <property type="entry name" value="HisK_dim/P_sf"/>
</dbReference>
<evidence type="ECO:0000259" key="9">
    <source>
        <dbReference type="PROSITE" id="PS50109"/>
    </source>
</evidence>
<dbReference type="CDD" id="cd00082">
    <property type="entry name" value="HisKA"/>
    <property type="match status" value="1"/>
</dbReference>
<dbReference type="SUPFAM" id="SSF55874">
    <property type="entry name" value="ATPase domain of HSP90 chaperone/DNA topoisomerase II/histidine kinase"/>
    <property type="match status" value="1"/>
</dbReference>
<dbReference type="InterPro" id="IPR003661">
    <property type="entry name" value="HisK_dim/P_dom"/>
</dbReference>
<dbReference type="Gene3D" id="3.30.565.10">
    <property type="entry name" value="Histidine kinase-like ATPase, C-terminal domain"/>
    <property type="match status" value="1"/>
</dbReference>
<dbReference type="Proteomes" id="UP000288227">
    <property type="component" value="Unassembled WGS sequence"/>
</dbReference>
<dbReference type="AlphaFoldDB" id="A0A401U6C0"/>
<feature type="transmembrane region" description="Helical" evidence="8">
    <location>
        <begin position="396"/>
        <end position="416"/>
    </location>
</feature>
<dbReference type="InterPro" id="IPR050736">
    <property type="entry name" value="Sensor_HK_Regulatory"/>
</dbReference>
<dbReference type="PANTHER" id="PTHR43711">
    <property type="entry name" value="TWO-COMPONENT HISTIDINE KINASE"/>
    <property type="match status" value="1"/>
</dbReference>
<keyword evidence="11" id="KW-1185">Reference proteome</keyword>
<dbReference type="Pfam" id="PF00512">
    <property type="entry name" value="HisKA"/>
    <property type="match status" value="1"/>
</dbReference>
<dbReference type="EMBL" id="BHXQ01000001">
    <property type="protein sequence ID" value="GCC50427.1"/>
    <property type="molecule type" value="Genomic_DNA"/>
</dbReference>
<keyword evidence="8" id="KW-1133">Transmembrane helix</keyword>
<accession>A0A401U6C0</accession>
<feature type="repeat" description="TPR" evidence="7">
    <location>
        <begin position="198"/>
        <end position="231"/>
    </location>
</feature>
<keyword evidence="8" id="KW-0472">Membrane</keyword>
<dbReference type="SUPFAM" id="SSF47384">
    <property type="entry name" value="Homodimeric domain of signal transducing histidine kinase"/>
    <property type="match status" value="1"/>
</dbReference>
<dbReference type="SMART" id="SM00387">
    <property type="entry name" value="HATPase_c"/>
    <property type="match status" value="1"/>
</dbReference>
<evidence type="ECO:0000256" key="8">
    <source>
        <dbReference type="SAM" id="Phobius"/>
    </source>
</evidence>
<gene>
    <name evidence="10" type="ORF">SanaruYs_06420</name>
</gene>
<dbReference type="SMART" id="SM00388">
    <property type="entry name" value="HisKA"/>
    <property type="match status" value="1"/>
</dbReference>
<dbReference type="Pfam" id="PF02518">
    <property type="entry name" value="HATPase_c"/>
    <property type="match status" value="1"/>
</dbReference>
<keyword evidence="7" id="KW-0802">TPR repeat</keyword>
<dbReference type="InterPro" id="IPR004358">
    <property type="entry name" value="Sig_transdc_His_kin-like_C"/>
</dbReference>
<dbReference type="PROSITE" id="PS50005">
    <property type="entry name" value="TPR"/>
    <property type="match status" value="3"/>
</dbReference>
<feature type="domain" description="Histidine kinase" evidence="9">
    <location>
        <begin position="453"/>
        <end position="675"/>
    </location>
</feature>
<keyword evidence="4" id="KW-0808">Transferase</keyword>
<evidence type="ECO:0000256" key="5">
    <source>
        <dbReference type="ARBA" id="ARBA00022777"/>
    </source>
</evidence>
<dbReference type="InterPro" id="IPR003594">
    <property type="entry name" value="HATPase_dom"/>
</dbReference>
<evidence type="ECO:0000313" key="10">
    <source>
        <dbReference type="EMBL" id="GCC50427.1"/>
    </source>
</evidence>
<dbReference type="EC" id="2.7.13.3" evidence="2"/>
<dbReference type="RefSeq" id="WP_127121063.1">
    <property type="nucleotide sequence ID" value="NZ_BHXQ01000001.1"/>
</dbReference>
<dbReference type="Gene3D" id="1.10.287.130">
    <property type="match status" value="1"/>
</dbReference>
<feature type="repeat" description="TPR" evidence="7">
    <location>
        <begin position="158"/>
        <end position="191"/>
    </location>
</feature>
<dbReference type="PRINTS" id="PR00344">
    <property type="entry name" value="BCTRLSENSOR"/>
</dbReference>
<evidence type="ECO:0000256" key="4">
    <source>
        <dbReference type="ARBA" id="ARBA00022679"/>
    </source>
</evidence>
<dbReference type="InterPro" id="IPR005467">
    <property type="entry name" value="His_kinase_dom"/>
</dbReference>
<comment type="caution">
    <text evidence="10">The sequence shown here is derived from an EMBL/GenBank/DDBJ whole genome shotgun (WGS) entry which is preliminary data.</text>
</comment>
<protein>
    <recommendedName>
        <fullName evidence="2">histidine kinase</fullName>
        <ecNumber evidence="2">2.7.13.3</ecNumber>
    </recommendedName>
</protein>
<dbReference type="InterPro" id="IPR011990">
    <property type="entry name" value="TPR-like_helical_dom_sf"/>
</dbReference>
<evidence type="ECO:0000256" key="3">
    <source>
        <dbReference type="ARBA" id="ARBA00022553"/>
    </source>
</evidence>
<dbReference type="InterPro" id="IPR019734">
    <property type="entry name" value="TPR_rpt"/>
</dbReference>
<evidence type="ECO:0000256" key="2">
    <source>
        <dbReference type="ARBA" id="ARBA00012438"/>
    </source>
</evidence>
<dbReference type="PANTHER" id="PTHR43711:SF1">
    <property type="entry name" value="HISTIDINE KINASE 1"/>
    <property type="match status" value="1"/>
</dbReference>
<dbReference type="GO" id="GO:0000155">
    <property type="term" value="F:phosphorelay sensor kinase activity"/>
    <property type="evidence" value="ECO:0007669"/>
    <property type="project" value="InterPro"/>
</dbReference>
<dbReference type="OrthoDB" id="1269247at2"/>
<keyword evidence="8" id="KW-0812">Transmembrane</keyword>
<comment type="catalytic activity">
    <reaction evidence="1">
        <text>ATP + protein L-histidine = ADP + protein N-phospho-L-histidine.</text>
        <dbReference type="EC" id="2.7.13.3"/>
    </reaction>
</comment>